<protein>
    <submittedName>
        <fullName evidence="2">Uncharacterized protein</fullName>
    </submittedName>
</protein>
<sequence length="112" mass="12164">TTPADPTTARIARDIYLALPDEQRAHIAARIADDLGRDWLGPRDGDPDSILTTPTYATRLNAQLIAEGYSLCAGTPDPLPPAAAPERRLDVQYASEPPLDQVQGQPDTQMSW</sequence>
<dbReference type="RefSeq" id="WP_158630936.1">
    <property type="nucleotide sequence ID" value="NZ_QGSZ01000361.1"/>
</dbReference>
<evidence type="ECO:0000256" key="1">
    <source>
        <dbReference type="SAM" id="MobiDB-lite"/>
    </source>
</evidence>
<feature type="region of interest" description="Disordered" evidence="1">
    <location>
        <begin position="75"/>
        <end position="112"/>
    </location>
</feature>
<feature type="non-terminal residue" evidence="2">
    <location>
        <position position="1"/>
    </location>
</feature>
<proteinExistence type="predicted"/>
<dbReference type="Proteomes" id="UP000282312">
    <property type="component" value="Unassembled WGS sequence"/>
</dbReference>
<evidence type="ECO:0000313" key="2">
    <source>
        <dbReference type="EMBL" id="RQW95387.1"/>
    </source>
</evidence>
<name>A0A3N9W3J1_9ACTN</name>
<organism evidence="2 3">
    <name type="scientific">Micromonospora inaquosa</name>
    <dbReference type="NCBI Taxonomy" id="2203716"/>
    <lineage>
        <taxon>Bacteria</taxon>
        <taxon>Bacillati</taxon>
        <taxon>Actinomycetota</taxon>
        <taxon>Actinomycetes</taxon>
        <taxon>Micromonosporales</taxon>
        <taxon>Micromonosporaceae</taxon>
        <taxon>Micromonospora</taxon>
    </lineage>
</organism>
<comment type="caution">
    <text evidence="2">The sequence shown here is derived from an EMBL/GenBank/DDBJ whole genome shotgun (WGS) entry which is preliminary data.</text>
</comment>
<dbReference type="EMBL" id="QGSZ01000361">
    <property type="protein sequence ID" value="RQW95387.1"/>
    <property type="molecule type" value="Genomic_DNA"/>
</dbReference>
<reference evidence="2 3" key="1">
    <citation type="submission" date="2018-05" db="EMBL/GenBank/DDBJ databases">
        <title>Micromonospora from Atacama Desert.</title>
        <authorList>
            <person name="Carro L."/>
            <person name="Goodfellow M."/>
            <person name="Klenk H.-P."/>
        </authorList>
    </citation>
    <scope>NUCLEOTIDE SEQUENCE [LARGE SCALE GENOMIC DNA]</scope>
    <source>
        <strain evidence="2 3">LB39</strain>
    </source>
</reference>
<keyword evidence="3" id="KW-1185">Reference proteome</keyword>
<accession>A0A3N9W3J1</accession>
<evidence type="ECO:0000313" key="3">
    <source>
        <dbReference type="Proteomes" id="UP000282312"/>
    </source>
</evidence>
<dbReference type="AlphaFoldDB" id="A0A3N9W3J1"/>
<gene>
    <name evidence="2" type="ORF">DLJ59_32905</name>
</gene>
<feature type="compositionally biased region" description="Polar residues" evidence="1">
    <location>
        <begin position="102"/>
        <end position="112"/>
    </location>
</feature>